<feature type="transmembrane region" description="Helical" evidence="7">
    <location>
        <begin position="551"/>
        <end position="572"/>
    </location>
</feature>
<evidence type="ECO:0000256" key="1">
    <source>
        <dbReference type="ARBA" id="ARBA00004651"/>
    </source>
</evidence>
<sequence>MATLLYRLADAARRKRGLVVTVWVLVLAIAGGAAAAFTGQTSNQFAIPGTESQETLDRLEEQMPEAAGASGRVVFGAPEGEQLSAEARGAISAAVQEVSQADQVVAAVDPFQFGTVSPDQRIAMAQVQFSVPMEGVSDQAKDQITSAVDQVEQVGVEVGYSQVIAGEMPAISALEAIGVAIAAMVLVITFGSLIAAGMPLLSALVGVGIGIGGIYALTGFIDMSSTSPILAMMLGLAVGIDYALFIVHRHRRQVLDGMSVTESIPRAIGTAGSAVFFAGLTVIIALAGLSVVGIPFLSVMGIAAAATVAIAVLVAITFLPAVLGMVGERIVSPKARAKAAEQAGSSAKPSFGFRWARGVAKRPIATFALVLVSLGVLAVPAFSLELGLPDDSTAQEGSAPQRAHEMVEEGFGSGFSGPLLVVAELPNGANPQAGLQQLAGTLQQVPDVTAVQPAGVSPDGTTGLLQLIPSSGPSDMATKDLVHELRGQADEIQASTGAEISVTGQTAMNIDVSEKLSEALPVYLVVIVGLSLILLAVMFRSLLVPLKATAGFLLTVASSIGVVVAIFQWGWLKDLVGITEGAPIISFLPIILVGILFGLAMDYEVFLVSGMRESYVHGADPRKAVVDGFGHSARVVTAAALIMASVFLGFVFSADPIIKSLGFALAFGVAVDAFVVRMTLVPALMTLFGKAAWWYPRWLDRITPNVDVEGAELDKQAEKRERTRQETVSV</sequence>
<feature type="transmembrane region" description="Helical" evidence="7">
    <location>
        <begin position="302"/>
        <end position="326"/>
    </location>
</feature>
<feature type="transmembrane region" description="Helical" evidence="7">
    <location>
        <begin position="227"/>
        <end position="247"/>
    </location>
</feature>
<evidence type="ECO:0000256" key="5">
    <source>
        <dbReference type="ARBA" id="ARBA00022989"/>
    </source>
</evidence>
<dbReference type="PROSITE" id="PS50156">
    <property type="entry name" value="SSD"/>
    <property type="match status" value="1"/>
</dbReference>
<comment type="subcellular location">
    <subcellularLocation>
        <location evidence="1">Cell membrane</location>
        <topology evidence="1">Multi-pass membrane protein</topology>
    </subcellularLocation>
</comment>
<evidence type="ECO:0000256" key="6">
    <source>
        <dbReference type="ARBA" id="ARBA00023136"/>
    </source>
</evidence>
<dbReference type="Gene3D" id="1.20.1640.10">
    <property type="entry name" value="Multidrug efflux transporter AcrB transmembrane domain"/>
    <property type="match status" value="2"/>
</dbReference>
<dbReference type="InterPro" id="IPR004869">
    <property type="entry name" value="MMPL_dom"/>
</dbReference>
<dbReference type="OrthoDB" id="7051771at2"/>
<dbReference type="GO" id="GO:0005886">
    <property type="term" value="C:plasma membrane"/>
    <property type="evidence" value="ECO:0007669"/>
    <property type="project" value="UniProtKB-SubCell"/>
</dbReference>
<feature type="transmembrane region" description="Helical" evidence="7">
    <location>
        <begin position="176"/>
        <end position="196"/>
    </location>
</feature>
<dbReference type="InterPro" id="IPR000731">
    <property type="entry name" value="SSD"/>
</dbReference>
<dbReference type="SUPFAM" id="SSF82866">
    <property type="entry name" value="Multidrug efflux transporter AcrB transmembrane domain"/>
    <property type="match status" value="2"/>
</dbReference>
<evidence type="ECO:0000259" key="8">
    <source>
        <dbReference type="PROSITE" id="PS50156"/>
    </source>
</evidence>
<evidence type="ECO:0000256" key="7">
    <source>
        <dbReference type="SAM" id="Phobius"/>
    </source>
</evidence>
<comment type="caution">
    <text evidence="9">The sequence shown here is derived from an EMBL/GenBank/DDBJ whole genome shotgun (WGS) entry which is preliminary data.</text>
</comment>
<keyword evidence="10" id="KW-1185">Reference proteome</keyword>
<feature type="transmembrane region" description="Helical" evidence="7">
    <location>
        <begin position="203"/>
        <end position="221"/>
    </location>
</feature>
<organism evidence="9 10">
    <name type="scientific">Tamaricihabitans halophyticus</name>
    <dbReference type="NCBI Taxonomy" id="1262583"/>
    <lineage>
        <taxon>Bacteria</taxon>
        <taxon>Bacillati</taxon>
        <taxon>Actinomycetota</taxon>
        <taxon>Actinomycetes</taxon>
        <taxon>Pseudonocardiales</taxon>
        <taxon>Pseudonocardiaceae</taxon>
        <taxon>Tamaricihabitans</taxon>
    </lineage>
</organism>
<feature type="domain" description="SSD" evidence="8">
    <location>
        <begin position="174"/>
        <end position="325"/>
    </location>
</feature>
<dbReference type="RefSeq" id="WP_132879087.1">
    <property type="nucleotide sequence ID" value="NZ_SLXQ01000011.1"/>
</dbReference>
<keyword evidence="3" id="KW-1003">Cell membrane</keyword>
<dbReference type="PANTHER" id="PTHR33406:SF11">
    <property type="entry name" value="MEMBRANE PROTEIN SCO6666-RELATED"/>
    <property type="match status" value="1"/>
</dbReference>
<keyword evidence="5 7" id="KW-1133">Transmembrane helix</keyword>
<dbReference type="Proteomes" id="UP000294911">
    <property type="component" value="Unassembled WGS sequence"/>
</dbReference>
<protein>
    <submittedName>
        <fullName evidence="9">RND superfamily putative drug exporter</fullName>
    </submittedName>
</protein>
<keyword evidence="6 7" id="KW-0472">Membrane</keyword>
<feature type="transmembrane region" description="Helical" evidence="7">
    <location>
        <begin position="364"/>
        <end position="383"/>
    </location>
</feature>
<dbReference type="InterPro" id="IPR050545">
    <property type="entry name" value="Mycobact_MmpL"/>
</dbReference>
<feature type="transmembrane region" description="Helical" evidence="7">
    <location>
        <begin position="520"/>
        <end position="539"/>
    </location>
</feature>
<feature type="transmembrane region" description="Helical" evidence="7">
    <location>
        <begin position="632"/>
        <end position="652"/>
    </location>
</feature>
<feature type="transmembrane region" description="Helical" evidence="7">
    <location>
        <begin position="664"/>
        <end position="688"/>
    </location>
</feature>
<dbReference type="AlphaFoldDB" id="A0A4R2QGY7"/>
<dbReference type="Pfam" id="PF03176">
    <property type="entry name" value="MMPL"/>
    <property type="match status" value="2"/>
</dbReference>
<evidence type="ECO:0000313" key="10">
    <source>
        <dbReference type="Proteomes" id="UP000294911"/>
    </source>
</evidence>
<dbReference type="PANTHER" id="PTHR33406">
    <property type="entry name" value="MEMBRANE PROTEIN MJ1562-RELATED"/>
    <property type="match status" value="1"/>
</dbReference>
<evidence type="ECO:0000313" key="9">
    <source>
        <dbReference type="EMBL" id="TCP47969.1"/>
    </source>
</evidence>
<proteinExistence type="inferred from homology"/>
<dbReference type="EMBL" id="SLXQ01000011">
    <property type="protein sequence ID" value="TCP47969.1"/>
    <property type="molecule type" value="Genomic_DNA"/>
</dbReference>
<name>A0A4R2QGY7_9PSEU</name>
<evidence type="ECO:0000256" key="3">
    <source>
        <dbReference type="ARBA" id="ARBA00022475"/>
    </source>
</evidence>
<keyword evidence="4 7" id="KW-0812">Transmembrane</keyword>
<evidence type="ECO:0000256" key="2">
    <source>
        <dbReference type="ARBA" id="ARBA00010157"/>
    </source>
</evidence>
<reference evidence="9 10" key="1">
    <citation type="submission" date="2019-03" db="EMBL/GenBank/DDBJ databases">
        <title>Genomic Encyclopedia of Type Strains, Phase IV (KMG-IV): sequencing the most valuable type-strain genomes for metagenomic binning, comparative biology and taxonomic classification.</title>
        <authorList>
            <person name="Goeker M."/>
        </authorList>
    </citation>
    <scope>NUCLEOTIDE SEQUENCE [LARGE SCALE GENOMIC DNA]</scope>
    <source>
        <strain evidence="9 10">DSM 45765</strain>
    </source>
</reference>
<gene>
    <name evidence="9" type="ORF">EV191_111174</name>
</gene>
<feature type="transmembrane region" description="Helical" evidence="7">
    <location>
        <begin position="584"/>
        <end position="603"/>
    </location>
</feature>
<accession>A0A4R2QGY7</accession>
<feature type="transmembrane region" description="Helical" evidence="7">
    <location>
        <begin position="268"/>
        <end position="296"/>
    </location>
</feature>
<comment type="similarity">
    <text evidence="2">Belongs to the resistance-nodulation-cell division (RND) (TC 2.A.6) family. MmpL subfamily.</text>
</comment>
<evidence type="ECO:0000256" key="4">
    <source>
        <dbReference type="ARBA" id="ARBA00022692"/>
    </source>
</evidence>